<proteinExistence type="predicted"/>
<sequence length="107" mass="11255">MYPRPPVPPPQPTLARGSPSVAPTGQDGAGAAQGEETAVNSEPRGFLEPGRWGRLNCSETRKIRGSGSSGDRPPSGPTRRPPSTCLPPALTTAFALRWRQPLMGLAL</sequence>
<accession>A0AC59YC19</accession>
<dbReference type="EMBL" id="OX596096">
    <property type="protein sequence ID" value="CAM9550925.1"/>
    <property type="molecule type" value="Genomic_DNA"/>
</dbReference>
<dbReference type="Proteomes" id="UP001162501">
    <property type="component" value="Chromosome 12"/>
</dbReference>
<evidence type="ECO:0000313" key="1">
    <source>
        <dbReference type="EMBL" id="CAM9550925.1"/>
    </source>
</evidence>
<evidence type="ECO:0000313" key="2">
    <source>
        <dbReference type="Proteomes" id="UP001162501"/>
    </source>
</evidence>
<protein>
    <submittedName>
        <fullName evidence="1">Uncharacterized protein</fullName>
    </submittedName>
</protein>
<name>A0AC59YC19_RANTA</name>
<reference evidence="1" key="2">
    <citation type="submission" date="2025-03" db="EMBL/GenBank/DDBJ databases">
        <authorList>
            <consortium name="ELIXIR-Norway"/>
            <consortium name="Elixir Norway"/>
        </authorList>
    </citation>
    <scope>NUCLEOTIDE SEQUENCE</scope>
</reference>
<organism evidence="1 2">
    <name type="scientific">Rangifer tarandus platyrhynchus</name>
    <name type="common">Svalbard reindeer</name>
    <dbReference type="NCBI Taxonomy" id="3082113"/>
    <lineage>
        <taxon>Eukaryota</taxon>
        <taxon>Metazoa</taxon>
        <taxon>Chordata</taxon>
        <taxon>Craniata</taxon>
        <taxon>Vertebrata</taxon>
        <taxon>Euteleostomi</taxon>
        <taxon>Mammalia</taxon>
        <taxon>Eutheria</taxon>
        <taxon>Laurasiatheria</taxon>
        <taxon>Artiodactyla</taxon>
        <taxon>Ruminantia</taxon>
        <taxon>Pecora</taxon>
        <taxon>Cervidae</taxon>
        <taxon>Odocoileinae</taxon>
        <taxon>Rangifer</taxon>
    </lineage>
</organism>
<reference evidence="1" key="1">
    <citation type="submission" date="2023-05" db="EMBL/GenBank/DDBJ databases">
        <authorList>
            <consortium name="ELIXIR-Norway"/>
        </authorList>
    </citation>
    <scope>NUCLEOTIDE SEQUENCE</scope>
</reference>
<gene>
    <name evidence="1" type="ORF">MRATA1EN22A_LOCUS4109</name>
</gene>